<comment type="similarity">
    <text evidence="2 7 8">In the C-terminal section; belongs to the NAD synthetase family.</text>
</comment>
<dbReference type="FunFam" id="3.40.50.620:FF:000106">
    <property type="entry name" value="Glutamine-dependent NAD(+) synthetase"/>
    <property type="match status" value="1"/>
</dbReference>
<gene>
    <name evidence="7 12" type="primary">nadE</name>
    <name evidence="12" type="ordered locus">HRM2_37420</name>
</gene>
<dbReference type="RefSeq" id="WP_015905546.1">
    <property type="nucleotide sequence ID" value="NC_012108.1"/>
</dbReference>
<dbReference type="GO" id="GO:0005524">
    <property type="term" value="F:ATP binding"/>
    <property type="evidence" value="ECO:0007669"/>
    <property type="project" value="UniProtKB-UniRule"/>
</dbReference>
<dbReference type="CDD" id="cd07570">
    <property type="entry name" value="GAT_Gln-NAD-synth"/>
    <property type="match status" value="1"/>
</dbReference>
<dbReference type="HOGENOM" id="CLU_022313_2_0_7"/>
<keyword evidence="13" id="KW-1185">Reference proteome</keyword>
<evidence type="ECO:0000256" key="8">
    <source>
        <dbReference type="PIRNR" id="PIRNR006630"/>
    </source>
</evidence>
<dbReference type="Gene3D" id="3.60.110.10">
    <property type="entry name" value="Carbon-nitrogen hydrolase"/>
    <property type="match status" value="1"/>
</dbReference>
<feature type="binding site" evidence="7">
    <location>
        <position position="376"/>
    </location>
    <ligand>
        <name>deamido-NAD(+)</name>
        <dbReference type="ChEBI" id="CHEBI:58437"/>
        <note>ligand shared between two neighboring subunits</note>
    </ligand>
</feature>
<dbReference type="GO" id="GO:0005737">
    <property type="term" value="C:cytoplasm"/>
    <property type="evidence" value="ECO:0007669"/>
    <property type="project" value="InterPro"/>
</dbReference>
<dbReference type="PROSITE" id="PS00920">
    <property type="entry name" value="NITRIL_CHT_1"/>
    <property type="match status" value="1"/>
</dbReference>
<feature type="binding site" evidence="7">
    <location>
        <position position="191"/>
    </location>
    <ligand>
        <name>L-glutamine</name>
        <dbReference type="ChEBI" id="CHEBI:58359"/>
    </ligand>
</feature>
<dbReference type="Gene3D" id="3.40.50.620">
    <property type="entry name" value="HUPs"/>
    <property type="match status" value="1"/>
</dbReference>
<feature type="binding site" evidence="7">
    <location>
        <position position="515"/>
    </location>
    <ligand>
        <name>deamido-NAD(+)</name>
        <dbReference type="ChEBI" id="CHEBI:58437"/>
        <note>ligand shared between two neighboring subunits</note>
    </ligand>
</feature>
<evidence type="ECO:0000256" key="5">
    <source>
        <dbReference type="ARBA" id="ARBA00022840"/>
    </source>
</evidence>
<dbReference type="PIRSF" id="PIRSF006630">
    <property type="entry name" value="NADS_GAT"/>
    <property type="match status" value="1"/>
</dbReference>
<dbReference type="InterPro" id="IPR036526">
    <property type="entry name" value="C-N_Hydrolase_sf"/>
</dbReference>
<dbReference type="eggNOG" id="COG0388">
    <property type="taxonomic scope" value="Bacteria"/>
</dbReference>
<dbReference type="InterPro" id="IPR003010">
    <property type="entry name" value="C-N_Hydrolase"/>
</dbReference>
<evidence type="ECO:0000256" key="3">
    <source>
        <dbReference type="ARBA" id="ARBA00022598"/>
    </source>
</evidence>
<dbReference type="NCBIfam" id="TIGR00552">
    <property type="entry name" value="nadE"/>
    <property type="match status" value="1"/>
</dbReference>
<dbReference type="PANTHER" id="PTHR23090">
    <property type="entry name" value="NH 3 /GLUTAMINE-DEPENDENT NAD + SYNTHETASE"/>
    <property type="match status" value="1"/>
</dbReference>
<dbReference type="EMBL" id="CP001087">
    <property type="protein sequence ID" value="ACN16800.1"/>
    <property type="molecule type" value="Genomic_DNA"/>
</dbReference>
<feature type="active site" description="Proton acceptor" evidence="9">
    <location>
        <position position="41"/>
    </location>
</feature>
<dbReference type="eggNOG" id="COG0171">
    <property type="taxonomic scope" value="Bacteria"/>
</dbReference>
<accession>C0QAL7</accession>
<dbReference type="AlphaFoldDB" id="C0QAL7"/>
<dbReference type="Pfam" id="PF02540">
    <property type="entry name" value="NAD_synthase"/>
    <property type="match status" value="1"/>
</dbReference>
<dbReference type="GO" id="GO:0003952">
    <property type="term" value="F:NAD+ synthase (glutamine-hydrolyzing) activity"/>
    <property type="evidence" value="ECO:0007669"/>
    <property type="project" value="UniProtKB-UniRule"/>
</dbReference>
<dbReference type="SUPFAM" id="SSF52402">
    <property type="entry name" value="Adenine nucleotide alpha hydrolases-like"/>
    <property type="match status" value="1"/>
</dbReference>
<comment type="pathway">
    <text evidence="1 7 8">Cofactor biosynthesis; NAD(+) biosynthesis; NAD(+) from deamido-NAD(+) (L-Gln route): step 1/1.</text>
</comment>
<evidence type="ECO:0000313" key="13">
    <source>
        <dbReference type="Proteomes" id="UP000000442"/>
    </source>
</evidence>
<evidence type="ECO:0000256" key="1">
    <source>
        <dbReference type="ARBA" id="ARBA00005188"/>
    </source>
</evidence>
<dbReference type="InterPro" id="IPR014729">
    <property type="entry name" value="Rossmann-like_a/b/a_fold"/>
</dbReference>
<evidence type="ECO:0000256" key="6">
    <source>
        <dbReference type="ARBA" id="ARBA00023027"/>
    </source>
</evidence>
<keyword evidence="5 7" id="KW-0067">ATP-binding</keyword>
<dbReference type="GO" id="GO:0000257">
    <property type="term" value="F:nitrilase activity"/>
    <property type="evidence" value="ECO:0007669"/>
    <property type="project" value="UniProtKB-ARBA"/>
</dbReference>
<dbReference type="GO" id="GO:0008795">
    <property type="term" value="F:NAD+ synthase activity"/>
    <property type="evidence" value="ECO:0007669"/>
    <property type="project" value="UniProtKB-UniRule"/>
</dbReference>
<evidence type="ECO:0000256" key="10">
    <source>
        <dbReference type="RuleBase" id="RU003811"/>
    </source>
</evidence>
<dbReference type="SUPFAM" id="SSF56317">
    <property type="entry name" value="Carbon-nitrogen hydrolase"/>
    <property type="match status" value="1"/>
</dbReference>
<comment type="similarity">
    <text evidence="10">Belongs to the NAD synthetase family.</text>
</comment>
<dbReference type="GO" id="GO:0009435">
    <property type="term" value="P:NAD+ biosynthetic process"/>
    <property type="evidence" value="ECO:0007669"/>
    <property type="project" value="UniProtKB-UniRule"/>
</dbReference>
<keyword evidence="4 7" id="KW-0547">Nucleotide-binding</keyword>
<feature type="active site" description="For glutaminase activity" evidence="7">
    <location>
        <position position="112"/>
    </location>
</feature>
<evidence type="ECO:0000256" key="7">
    <source>
        <dbReference type="HAMAP-Rule" id="MF_02090"/>
    </source>
</evidence>
<dbReference type="InterPro" id="IPR003694">
    <property type="entry name" value="NAD_synthase"/>
</dbReference>
<dbReference type="PROSITE" id="PS50263">
    <property type="entry name" value="CN_HYDROLASE"/>
    <property type="match status" value="1"/>
</dbReference>
<feature type="binding site" evidence="7">
    <location>
        <position position="405"/>
    </location>
    <ligand>
        <name>deamido-NAD(+)</name>
        <dbReference type="ChEBI" id="CHEBI:58437"/>
        <note>ligand shared between two neighboring subunits</note>
    </ligand>
</feature>
<dbReference type="InterPro" id="IPR000132">
    <property type="entry name" value="Nitrilase/CN_hydratase_CS"/>
</dbReference>
<evidence type="ECO:0000256" key="4">
    <source>
        <dbReference type="ARBA" id="ARBA00022741"/>
    </source>
</evidence>
<comment type="catalytic activity">
    <reaction evidence="7 8">
        <text>deamido-NAD(+) + L-glutamine + ATP + H2O = L-glutamate + AMP + diphosphate + NAD(+) + H(+)</text>
        <dbReference type="Rhea" id="RHEA:24384"/>
        <dbReference type="ChEBI" id="CHEBI:15377"/>
        <dbReference type="ChEBI" id="CHEBI:15378"/>
        <dbReference type="ChEBI" id="CHEBI:29985"/>
        <dbReference type="ChEBI" id="CHEBI:30616"/>
        <dbReference type="ChEBI" id="CHEBI:33019"/>
        <dbReference type="ChEBI" id="CHEBI:57540"/>
        <dbReference type="ChEBI" id="CHEBI:58359"/>
        <dbReference type="ChEBI" id="CHEBI:58437"/>
        <dbReference type="ChEBI" id="CHEBI:456215"/>
        <dbReference type="EC" id="6.3.5.1"/>
    </reaction>
</comment>
<dbReference type="Pfam" id="PF00795">
    <property type="entry name" value="CN_hydrolase"/>
    <property type="match status" value="1"/>
</dbReference>
<dbReference type="UniPathway" id="UPA00253">
    <property type="reaction ID" value="UER00334"/>
</dbReference>
<keyword evidence="3 7" id="KW-0436">Ligase</keyword>
<feature type="binding site" evidence="7">
    <location>
        <position position="118"/>
    </location>
    <ligand>
        <name>L-glutamine</name>
        <dbReference type="ChEBI" id="CHEBI:58359"/>
    </ligand>
</feature>
<evidence type="ECO:0000313" key="12">
    <source>
        <dbReference type="EMBL" id="ACN16800.1"/>
    </source>
</evidence>
<sequence>MKIAMAQTNPVIGDFDFNIQAMIKRALEARALGCELIVFPELSISGYPPGDLLERNDFIDNQLNALQELIHSIRGIGVLCGVVNREICQGERRLFNSALLFEEQNILARTDKQLLPTYDIFDELRYFTPGPKSSLISYKGLNLGITICEDIWNDEAGLGQKHYDRNPVADLASLGADLFINIAASPFHGGKQDLRNTLLKKITAHYNRPLIFVNQVGGNDSTLFDGLSLALTAQGEVAARAMDFSEDLVVFDTTTQKGDCHGVSTTDDQAILKALVMGTRDYVTKCGFKQAIIGSSGGIDSALTAAIAVAALGRKNVKTIFMPSIYTSKQNIEDTKALALNLGISWQSIPIAPMYDAFLTLSDTFNPENPGITEQNIQARIRGTILMAFSNKEGSMLLATGNKSEMAVGYSTLYGDMCGGLAVIGDLPKKKVYEISRLINRERKTIPLSILEKAPSAELAPDQTDQDDLPSYDIIDAVVKAHVEDHQSIEDMVTQGLDRSTVNEIVQRITRNEYKRYQAPPILRVTAKAFGAGRRHPMAQRYRP</sequence>
<evidence type="ECO:0000256" key="2">
    <source>
        <dbReference type="ARBA" id="ARBA00007145"/>
    </source>
</evidence>
<dbReference type="HAMAP" id="MF_02090">
    <property type="entry name" value="NadE_glutamine_dep"/>
    <property type="match status" value="1"/>
</dbReference>
<dbReference type="EC" id="6.3.5.1" evidence="7 8"/>
<dbReference type="CDD" id="cd00553">
    <property type="entry name" value="NAD_synthase"/>
    <property type="match status" value="1"/>
</dbReference>
<dbReference type="Proteomes" id="UP000000442">
    <property type="component" value="Chromosome"/>
</dbReference>
<organism evidence="12 13">
    <name type="scientific">Desulforapulum autotrophicum (strain ATCC 43914 / DSM 3382 / VKM B-1955 / HRM2)</name>
    <name type="common">Desulfobacterium autotrophicum</name>
    <dbReference type="NCBI Taxonomy" id="177437"/>
    <lineage>
        <taxon>Bacteria</taxon>
        <taxon>Pseudomonadati</taxon>
        <taxon>Thermodesulfobacteriota</taxon>
        <taxon>Desulfobacteria</taxon>
        <taxon>Desulfobacterales</taxon>
        <taxon>Desulfobacteraceae</taxon>
        <taxon>Desulforapulum</taxon>
    </lineage>
</organism>
<dbReference type="KEGG" id="dat:HRM2_37420"/>
<feature type="binding site" evidence="7">
    <location>
        <position position="400"/>
    </location>
    <ligand>
        <name>ATP</name>
        <dbReference type="ChEBI" id="CHEBI:30616"/>
    </ligand>
</feature>
<name>C0QAL7_DESAH</name>
<proteinExistence type="inferred from homology"/>
<feature type="domain" description="CN hydrolase" evidence="11">
    <location>
        <begin position="1"/>
        <end position="255"/>
    </location>
</feature>
<dbReference type="PANTHER" id="PTHR23090:SF9">
    <property type="entry name" value="GLUTAMINE-DEPENDENT NAD(+) SYNTHETASE"/>
    <property type="match status" value="1"/>
</dbReference>
<evidence type="ECO:0000259" key="11">
    <source>
        <dbReference type="PROSITE" id="PS50263"/>
    </source>
</evidence>
<keyword evidence="6 7" id="KW-0520">NAD</keyword>
<dbReference type="InterPro" id="IPR022310">
    <property type="entry name" value="NAD/GMP_synthase"/>
</dbReference>
<comment type="caution">
    <text evidence="7">Lacks conserved residue(s) required for the propagation of feature annotation.</text>
</comment>
<reference evidence="12 13" key="1">
    <citation type="journal article" date="2009" name="Environ. Microbiol.">
        <title>Genome sequence of Desulfobacterium autotrophicum HRM2, a marine sulfate reducer oxidizing organic carbon completely to carbon dioxide.</title>
        <authorList>
            <person name="Strittmatter A.W."/>
            <person name="Liesegang H."/>
            <person name="Rabus R."/>
            <person name="Decker I."/>
            <person name="Amann J."/>
            <person name="Andres S."/>
            <person name="Henne A."/>
            <person name="Fricke W.F."/>
            <person name="Martinez-Arias R."/>
            <person name="Bartels D."/>
            <person name="Goesmann A."/>
            <person name="Krause L."/>
            <person name="Puehler A."/>
            <person name="Klenk H.P."/>
            <person name="Richter M."/>
            <person name="Schuler M."/>
            <person name="Gloeckner F.O."/>
            <person name="Meyerdierks A."/>
            <person name="Gottschalk G."/>
            <person name="Amann R."/>
        </authorList>
    </citation>
    <scope>NUCLEOTIDE SEQUENCE [LARGE SCALE GENOMIC DNA]</scope>
    <source>
        <strain evidence="13">ATCC 43914 / DSM 3382 / HRM2</strain>
    </source>
</reference>
<feature type="binding site" evidence="7">
    <location>
        <begin position="294"/>
        <end position="301"/>
    </location>
    <ligand>
        <name>ATP</name>
        <dbReference type="ChEBI" id="CHEBI:30616"/>
    </ligand>
</feature>
<dbReference type="OrthoDB" id="9799210at2"/>
<feature type="active site" description="Proton acceptor; for glutaminase activity" evidence="7">
    <location>
        <position position="41"/>
    </location>
</feature>
<dbReference type="STRING" id="177437.HRM2_37420"/>
<comment type="function">
    <text evidence="7">Catalyzes the ATP-dependent amidation of deamido-NAD to form NAD. Uses L-glutamine as a nitrogen source.</text>
</comment>
<feature type="active site" description="Nucleophile; for glutaminase activity" evidence="7">
    <location>
        <position position="148"/>
    </location>
</feature>
<dbReference type="InterPro" id="IPR014445">
    <property type="entry name" value="Gln-dep_NAD_synthase"/>
</dbReference>
<feature type="binding site" evidence="7">
    <location>
        <position position="185"/>
    </location>
    <ligand>
        <name>L-glutamine</name>
        <dbReference type="ChEBI" id="CHEBI:58359"/>
    </ligand>
</feature>
<dbReference type="NCBIfam" id="NF010588">
    <property type="entry name" value="PRK13981.1"/>
    <property type="match status" value="1"/>
</dbReference>
<protein>
    <recommendedName>
        <fullName evidence="7 8">Glutamine-dependent NAD(+) synthetase</fullName>
        <ecNumber evidence="7 8">6.3.5.1</ecNumber>
    </recommendedName>
    <alternativeName>
        <fullName evidence="7 8">NAD(+) synthase [glutamine-hydrolyzing]</fullName>
    </alternativeName>
</protein>
<dbReference type="GO" id="GO:0004359">
    <property type="term" value="F:glutaminase activity"/>
    <property type="evidence" value="ECO:0007669"/>
    <property type="project" value="InterPro"/>
</dbReference>
<evidence type="ECO:0000256" key="9">
    <source>
        <dbReference type="PROSITE-ProRule" id="PRU10139"/>
    </source>
</evidence>